<keyword evidence="4" id="KW-0175">Coiled coil</keyword>
<evidence type="ECO:0000313" key="8">
    <source>
        <dbReference type="Proteomes" id="UP001187471"/>
    </source>
</evidence>
<reference evidence="7" key="1">
    <citation type="submission" date="2022-12" db="EMBL/GenBank/DDBJ databases">
        <title>Draft genome assemblies for two species of Escallonia (Escalloniales).</title>
        <authorList>
            <person name="Chanderbali A."/>
            <person name="Dervinis C."/>
            <person name="Anghel I."/>
            <person name="Soltis D."/>
            <person name="Soltis P."/>
            <person name="Zapata F."/>
        </authorList>
    </citation>
    <scope>NUCLEOTIDE SEQUENCE</scope>
    <source>
        <strain evidence="7">UCBG92.1500</strain>
        <tissue evidence="7">Leaf</tissue>
    </source>
</reference>
<dbReference type="Pfam" id="PF08573">
    <property type="entry name" value="SAE2"/>
    <property type="match status" value="1"/>
</dbReference>
<dbReference type="PANTHER" id="PTHR15107">
    <property type="entry name" value="RETINOBLASTOMA BINDING PROTEIN 8"/>
    <property type="match status" value="1"/>
</dbReference>
<evidence type="ECO:0000256" key="5">
    <source>
        <dbReference type="SAM" id="MobiDB-lite"/>
    </source>
</evidence>
<accession>A0AA88QC48</accession>
<comment type="subcellular location">
    <subcellularLocation>
        <location evidence="1">Nucleus</location>
    </subcellularLocation>
</comment>
<dbReference type="PANTHER" id="PTHR15107:SF0">
    <property type="entry name" value="DNA ENDONUCLEASE ACTIVATOR CTP1 C-TERMINAL DOMAIN-CONTAINING PROTEIN"/>
    <property type="match status" value="1"/>
</dbReference>
<evidence type="ECO:0000259" key="6">
    <source>
        <dbReference type="Pfam" id="PF08573"/>
    </source>
</evidence>
<evidence type="ECO:0000256" key="1">
    <source>
        <dbReference type="ARBA" id="ARBA00004123"/>
    </source>
</evidence>
<gene>
    <name evidence="7" type="ORF">RJ640_015760</name>
</gene>
<dbReference type="InterPro" id="IPR013882">
    <property type="entry name" value="Ctp1_C"/>
</dbReference>
<feature type="compositionally biased region" description="Low complexity" evidence="5">
    <location>
        <begin position="509"/>
        <end position="518"/>
    </location>
</feature>
<feature type="coiled-coil region" evidence="4">
    <location>
        <begin position="355"/>
        <end position="438"/>
    </location>
</feature>
<keyword evidence="8" id="KW-1185">Reference proteome</keyword>
<keyword evidence="3" id="KW-0539">Nucleus</keyword>
<evidence type="ECO:0000256" key="3">
    <source>
        <dbReference type="ARBA" id="ARBA00023242"/>
    </source>
</evidence>
<evidence type="ECO:0000313" key="7">
    <source>
        <dbReference type="EMBL" id="KAK2965262.1"/>
    </source>
</evidence>
<dbReference type="InterPro" id="IPR033316">
    <property type="entry name" value="RBBP8-like"/>
</dbReference>
<dbReference type="GO" id="GO:0010792">
    <property type="term" value="P:DNA double-strand break processing involved in repair via single-strand annealing"/>
    <property type="evidence" value="ECO:0007669"/>
    <property type="project" value="TreeGrafter"/>
</dbReference>
<name>A0AA88QC48_9ASTE</name>
<dbReference type="AlphaFoldDB" id="A0AA88QC48"/>
<organism evidence="7 8">
    <name type="scientific">Escallonia rubra</name>
    <dbReference type="NCBI Taxonomy" id="112253"/>
    <lineage>
        <taxon>Eukaryota</taxon>
        <taxon>Viridiplantae</taxon>
        <taxon>Streptophyta</taxon>
        <taxon>Embryophyta</taxon>
        <taxon>Tracheophyta</taxon>
        <taxon>Spermatophyta</taxon>
        <taxon>Magnoliopsida</taxon>
        <taxon>eudicotyledons</taxon>
        <taxon>Gunneridae</taxon>
        <taxon>Pentapetalae</taxon>
        <taxon>asterids</taxon>
        <taxon>campanulids</taxon>
        <taxon>Escalloniales</taxon>
        <taxon>Escalloniaceae</taxon>
        <taxon>Escallonia</taxon>
    </lineage>
</organism>
<dbReference type="GO" id="GO:0005634">
    <property type="term" value="C:nucleus"/>
    <property type="evidence" value="ECO:0007669"/>
    <property type="project" value="UniProtKB-SubCell"/>
</dbReference>
<evidence type="ECO:0000256" key="4">
    <source>
        <dbReference type="SAM" id="Coils"/>
    </source>
</evidence>
<feature type="region of interest" description="Disordered" evidence="5">
    <location>
        <begin position="509"/>
        <end position="619"/>
    </location>
</feature>
<keyword evidence="2" id="KW-0227">DNA damage</keyword>
<comment type="caution">
    <text evidence="7">The sequence shown here is derived from an EMBL/GenBank/DDBJ whole genome shotgun (WGS) entry which is preliminary data.</text>
</comment>
<evidence type="ECO:0000256" key="2">
    <source>
        <dbReference type="ARBA" id="ARBA00022763"/>
    </source>
</evidence>
<sequence length="702" mass="79835">MEGDLRESPQLGYPVDIADVKYVSGLSTILVATIQEAKDRISQIEDIFCSQLFPNFQSNSKSIQKIYSEARKFAEGAWKEKEKDLLIQIEKLQFEKQLALEENQSLKLEKAKFEKIESMSPNCISKFQEELKEKTEEVAEGMKIQFNLLGLLDSEASVVRHTRKLVIELEEKNHQLLKKCRGLELEAEEVRWELMKKSKEVDGGMELHNKLLHLVQSKDSLIAQKEKQLQVHEEMTAELSAKLKNVEKKVDGLQLELGEKTEQVKTGKELQQNLLIKIESQASEKVKNEELLNVYEKENRVLGGKVEILEDKVDGLRKELEKKTEEVVEGRKMQEKLLMQIDLNGLHMLKTGLELEELQKEKRMLLVKLESLETKVGELQVDLRERSNEAAEGIELHGKLLQQIEAKAIELLSEKKKRKEAIDAYKNLKSQYNYLRDKSGLAVENYPHNRAEAVSDPSSHNQTQLISPGTEKKLPDASLVACELLKQNDSQENAKDKKIFGSVVQSCPISSSSSISPVAPRYPSNGKSGSLAGTKRPISHWRDTRSHQNRGAPDPHDDFLDTPLDNIRGNLKKAMKEEVQDLPGPAPKDMTFDSSDDETQDINADPGRQNKKMLPPKPEARGYKYVEPVRKKVDRDALKGIECKQCKKFYDAVLPDGDGKDTDGTKQNLRCEHHDGVSRHRYRYAPPLTPEGFWNIGFESEL</sequence>
<proteinExistence type="predicted"/>
<feature type="coiled-coil region" evidence="4">
    <location>
        <begin position="222"/>
        <end position="263"/>
    </location>
</feature>
<protein>
    <recommendedName>
        <fullName evidence="6">DNA endonuclease activator Ctp1 C-terminal domain-containing protein</fullName>
    </recommendedName>
</protein>
<feature type="domain" description="DNA endonuclease activator Ctp1 C-terminal" evidence="6">
    <location>
        <begin position="665"/>
        <end position="698"/>
    </location>
</feature>
<dbReference type="GO" id="GO:0003684">
    <property type="term" value="F:damaged DNA binding"/>
    <property type="evidence" value="ECO:0007669"/>
    <property type="project" value="TreeGrafter"/>
</dbReference>
<dbReference type="EMBL" id="JAVXUO010003228">
    <property type="protein sequence ID" value="KAK2965262.1"/>
    <property type="molecule type" value="Genomic_DNA"/>
</dbReference>
<dbReference type="Proteomes" id="UP001187471">
    <property type="component" value="Unassembled WGS sequence"/>
</dbReference>